<gene>
    <name evidence="2" type="ORF">RHSIM_Rhsim09G0080300</name>
</gene>
<dbReference type="Proteomes" id="UP000626092">
    <property type="component" value="Unassembled WGS sequence"/>
</dbReference>
<accession>A0A834GFK0</accession>
<sequence length="250" mass="27755">MRWRGVSSTKSWGKSIDNTSRFFPRPYAEPIEGVLPTSFFSENDRLMDFPTEGVTISASALAAFAAACPCSLPALCAEGTRSVLYRPNRVDGSLVMIRNTNGRNRSLEQPSMDSVSITSRFINKIAALVAATQYSNGSSSIVLGQAPPLESFESLRRFTRTFMGELFEGYNIVVLSRNDRETSFMANNRLAWRRNLDSFINYVHGVPEIPAFSNVYHRDVSLKSPKVRQPGWRGKSSYWTSSSATPAANS</sequence>
<evidence type="ECO:0000256" key="1">
    <source>
        <dbReference type="SAM" id="MobiDB-lite"/>
    </source>
</evidence>
<evidence type="ECO:0000313" key="3">
    <source>
        <dbReference type="Proteomes" id="UP000626092"/>
    </source>
</evidence>
<proteinExistence type="predicted"/>
<evidence type="ECO:0000313" key="2">
    <source>
        <dbReference type="EMBL" id="KAF7133421.1"/>
    </source>
</evidence>
<comment type="caution">
    <text evidence="2">The sequence shown here is derived from an EMBL/GenBank/DDBJ whole genome shotgun (WGS) entry which is preliminary data.</text>
</comment>
<dbReference type="EMBL" id="WJXA01000009">
    <property type="protein sequence ID" value="KAF7133421.1"/>
    <property type="molecule type" value="Genomic_DNA"/>
</dbReference>
<keyword evidence="3" id="KW-1185">Reference proteome</keyword>
<feature type="compositionally biased region" description="Polar residues" evidence="1">
    <location>
        <begin position="237"/>
        <end position="250"/>
    </location>
</feature>
<dbReference type="AlphaFoldDB" id="A0A834GFK0"/>
<protein>
    <submittedName>
        <fullName evidence="2">Uncharacterized protein</fullName>
    </submittedName>
</protein>
<dbReference type="OrthoDB" id="1806929at2759"/>
<organism evidence="2 3">
    <name type="scientific">Rhododendron simsii</name>
    <name type="common">Sims's rhododendron</name>
    <dbReference type="NCBI Taxonomy" id="118357"/>
    <lineage>
        <taxon>Eukaryota</taxon>
        <taxon>Viridiplantae</taxon>
        <taxon>Streptophyta</taxon>
        <taxon>Embryophyta</taxon>
        <taxon>Tracheophyta</taxon>
        <taxon>Spermatophyta</taxon>
        <taxon>Magnoliopsida</taxon>
        <taxon>eudicotyledons</taxon>
        <taxon>Gunneridae</taxon>
        <taxon>Pentapetalae</taxon>
        <taxon>asterids</taxon>
        <taxon>Ericales</taxon>
        <taxon>Ericaceae</taxon>
        <taxon>Ericoideae</taxon>
        <taxon>Rhodoreae</taxon>
        <taxon>Rhododendron</taxon>
    </lineage>
</organism>
<name>A0A834GFK0_RHOSS</name>
<feature type="region of interest" description="Disordered" evidence="1">
    <location>
        <begin position="227"/>
        <end position="250"/>
    </location>
</feature>
<reference evidence="2" key="1">
    <citation type="submission" date="2019-11" db="EMBL/GenBank/DDBJ databases">
        <authorList>
            <person name="Liu Y."/>
            <person name="Hou J."/>
            <person name="Li T.-Q."/>
            <person name="Guan C.-H."/>
            <person name="Wu X."/>
            <person name="Wu H.-Z."/>
            <person name="Ling F."/>
            <person name="Zhang R."/>
            <person name="Shi X.-G."/>
            <person name="Ren J.-P."/>
            <person name="Chen E.-F."/>
            <person name="Sun J.-M."/>
        </authorList>
    </citation>
    <scope>NUCLEOTIDE SEQUENCE</scope>
    <source>
        <strain evidence="2">Adult_tree_wgs_1</strain>
        <tissue evidence="2">Leaves</tissue>
    </source>
</reference>